<feature type="transmembrane region" description="Helical" evidence="5">
    <location>
        <begin position="97"/>
        <end position="121"/>
    </location>
</feature>
<dbReference type="PANTHER" id="PTHR23502">
    <property type="entry name" value="MAJOR FACILITATOR SUPERFAMILY"/>
    <property type="match status" value="1"/>
</dbReference>
<accession>A0A8H4ALB2</accession>
<protein>
    <submittedName>
        <fullName evidence="6">MFS general substrate transporter</fullName>
    </submittedName>
</protein>
<keyword evidence="3 5" id="KW-1133">Transmembrane helix</keyword>
<evidence type="ECO:0000256" key="1">
    <source>
        <dbReference type="ARBA" id="ARBA00004141"/>
    </source>
</evidence>
<dbReference type="SUPFAM" id="SSF103473">
    <property type="entry name" value="MFS general substrate transporter"/>
    <property type="match status" value="1"/>
</dbReference>
<organism evidence="6 7">
    <name type="scientific">Gigaspora margarita</name>
    <dbReference type="NCBI Taxonomy" id="4874"/>
    <lineage>
        <taxon>Eukaryota</taxon>
        <taxon>Fungi</taxon>
        <taxon>Fungi incertae sedis</taxon>
        <taxon>Mucoromycota</taxon>
        <taxon>Glomeromycotina</taxon>
        <taxon>Glomeromycetes</taxon>
        <taxon>Diversisporales</taxon>
        <taxon>Gigasporaceae</taxon>
        <taxon>Gigaspora</taxon>
    </lineage>
</organism>
<evidence type="ECO:0000313" key="6">
    <source>
        <dbReference type="EMBL" id="KAF0508671.1"/>
    </source>
</evidence>
<keyword evidence="4 5" id="KW-0472">Membrane</keyword>
<name>A0A8H4ALB2_GIGMA</name>
<dbReference type="GO" id="GO:0022857">
    <property type="term" value="F:transmembrane transporter activity"/>
    <property type="evidence" value="ECO:0007669"/>
    <property type="project" value="TreeGrafter"/>
</dbReference>
<keyword evidence="7" id="KW-1185">Reference proteome</keyword>
<proteinExistence type="predicted"/>
<dbReference type="Proteomes" id="UP000439903">
    <property type="component" value="Unassembled WGS sequence"/>
</dbReference>
<dbReference type="OrthoDB" id="440553at2759"/>
<keyword evidence="2 5" id="KW-0812">Transmembrane</keyword>
<dbReference type="PANTHER" id="PTHR23502:SF5">
    <property type="entry name" value="QUINIDINE RESISTANCE PROTEIN 3"/>
    <property type="match status" value="1"/>
</dbReference>
<gene>
    <name evidence="6" type="ORF">F8M41_018721</name>
</gene>
<evidence type="ECO:0000256" key="2">
    <source>
        <dbReference type="ARBA" id="ARBA00022692"/>
    </source>
</evidence>
<evidence type="ECO:0000256" key="3">
    <source>
        <dbReference type="ARBA" id="ARBA00022989"/>
    </source>
</evidence>
<evidence type="ECO:0000256" key="5">
    <source>
        <dbReference type="SAM" id="Phobius"/>
    </source>
</evidence>
<reference evidence="6 7" key="1">
    <citation type="journal article" date="2019" name="Environ. Microbiol.">
        <title>At the nexus of three kingdoms: the genome of the mycorrhizal fungus Gigaspora margarita provides insights into plant, endobacterial and fungal interactions.</title>
        <authorList>
            <person name="Venice F."/>
            <person name="Ghignone S."/>
            <person name="Salvioli di Fossalunga A."/>
            <person name="Amselem J."/>
            <person name="Novero M."/>
            <person name="Xianan X."/>
            <person name="Sedzielewska Toro K."/>
            <person name="Morin E."/>
            <person name="Lipzen A."/>
            <person name="Grigoriev I.V."/>
            <person name="Henrissat B."/>
            <person name="Martin F.M."/>
            <person name="Bonfante P."/>
        </authorList>
    </citation>
    <scope>NUCLEOTIDE SEQUENCE [LARGE SCALE GENOMIC DNA]</scope>
    <source>
        <strain evidence="6 7">BEG34</strain>
    </source>
</reference>
<comment type="caution">
    <text evidence="6">The sequence shown here is derived from an EMBL/GenBank/DDBJ whole genome shotgun (WGS) entry which is preliminary data.</text>
</comment>
<dbReference type="EMBL" id="WTPW01000463">
    <property type="protein sequence ID" value="KAF0508671.1"/>
    <property type="molecule type" value="Genomic_DNA"/>
</dbReference>
<dbReference type="GO" id="GO:0005886">
    <property type="term" value="C:plasma membrane"/>
    <property type="evidence" value="ECO:0007669"/>
    <property type="project" value="TreeGrafter"/>
</dbReference>
<dbReference type="InterPro" id="IPR036259">
    <property type="entry name" value="MFS_trans_sf"/>
</dbReference>
<evidence type="ECO:0000256" key="4">
    <source>
        <dbReference type="ARBA" id="ARBA00023136"/>
    </source>
</evidence>
<comment type="subcellular location">
    <subcellularLocation>
        <location evidence="1">Membrane</location>
        <topology evidence="1">Multi-pass membrane protein</topology>
    </subcellularLocation>
</comment>
<sequence length="154" mass="17488">MEKNSSIIDSTTTVIASQHFIAREDPNTQNDERISSLEQEFGPVNFENEKQIENEQNYKGKFEVLSESMFIMSDSNDSYATTVTNDDPKNWSTAKKWWILFVVIVSGMLSPIASTILYPAIITLRQELHISETVVNSLGGMNSKFGRKKLPRIH</sequence>
<dbReference type="AlphaFoldDB" id="A0A8H4ALB2"/>
<evidence type="ECO:0000313" key="7">
    <source>
        <dbReference type="Proteomes" id="UP000439903"/>
    </source>
</evidence>